<reference evidence="1" key="1">
    <citation type="submission" date="2016-04" db="EMBL/GenBank/DDBJ databases">
        <authorList>
            <person name="Evans L.H."/>
            <person name="Alamgir A."/>
            <person name="Owens N."/>
            <person name="Weber N.D."/>
            <person name="Virtaneva K."/>
            <person name="Barbian K."/>
            <person name="Babar A."/>
            <person name="Rosenke K."/>
        </authorList>
    </citation>
    <scope>NUCLEOTIDE SEQUENCE</scope>
    <source>
        <strain evidence="1">86</strain>
    </source>
</reference>
<gene>
    <name evidence="1" type="ORF">KL86DPRO_60179</name>
</gene>
<dbReference type="CDD" id="cd02440">
    <property type="entry name" value="AdoMet_MTases"/>
    <property type="match status" value="1"/>
</dbReference>
<evidence type="ECO:0008006" key="2">
    <source>
        <dbReference type="Google" id="ProtNLM"/>
    </source>
</evidence>
<dbReference type="InterPro" id="IPR027417">
    <property type="entry name" value="P-loop_NTPase"/>
</dbReference>
<dbReference type="Pfam" id="PF13489">
    <property type="entry name" value="Methyltransf_23"/>
    <property type="match status" value="1"/>
</dbReference>
<dbReference type="AlphaFoldDB" id="A0A212KFJ1"/>
<organism evidence="1">
    <name type="scientific">uncultured delta proteobacterium</name>
    <dbReference type="NCBI Taxonomy" id="34034"/>
    <lineage>
        <taxon>Bacteria</taxon>
        <taxon>Deltaproteobacteria</taxon>
        <taxon>environmental samples</taxon>
    </lineage>
</organism>
<dbReference type="SUPFAM" id="SSF52540">
    <property type="entry name" value="P-loop containing nucleoside triphosphate hydrolases"/>
    <property type="match status" value="1"/>
</dbReference>
<dbReference type="EMBL" id="FLUQ01000006">
    <property type="protein sequence ID" value="SBW10486.1"/>
    <property type="molecule type" value="Genomic_DNA"/>
</dbReference>
<accession>A0A212KFJ1</accession>
<protein>
    <recommendedName>
        <fullName evidence="2">Methyltransferase domain-containing protein</fullName>
    </recommendedName>
</protein>
<sequence>MAILVLGPTSVGKSSYIAMLRQDGKTVTPSFGVDIAASGVPDDGYIHYNILHRYLSCNGPVIGDGYVTTPPDALLQESILHEIISSGRVTEAIVLVAPVNELAARIQARQVVEEGDGKRYDAAFWLDVLAVADIFRLYELFFALFETRKIPYRVLFSTSADGQHAFLPTDRVFVHKHLKGQPCAVPLRESVQAVADSPFVEYQTVELPHAVTTPSKYGHLDDRDNFLSLLPDALAGKSVLDIGCAIGGLLIAAERLGAKPGVGVELNSKRYNGAMLVGRLLHTENTYHKADFLELPLRDAFDYVFCLNVIHHIEEYFAFLRKASALTKRAFILEYPTLADQRYAACHTLSPELVGLLEQQPLIGVSSATVDQTYTFTEKAMDAILFEKIGGFRGKETRPSSIEGRVLSVYYK</sequence>
<dbReference type="Gene3D" id="3.40.50.150">
    <property type="entry name" value="Vaccinia Virus protein VP39"/>
    <property type="match status" value="1"/>
</dbReference>
<dbReference type="InterPro" id="IPR029063">
    <property type="entry name" value="SAM-dependent_MTases_sf"/>
</dbReference>
<dbReference type="SUPFAM" id="SSF53335">
    <property type="entry name" value="S-adenosyl-L-methionine-dependent methyltransferases"/>
    <property type="match status" value="1"/>
</dbReference>
<evidence type="ECO:0000313" key="1">
    <source>
        <dbReference type="EMBL" id="SBW10486.1"/>
    </source>
</evidence>
<proteinExistence type="predicted"/>
<name>A0A212KFJ1_9DELT</name>